<accession>A0A0A8YTW2</accession>
<dbReference type="AlphaFoldDB" id="A0A0A8YTW2"/>
<proteinExistence type="predicted"/>
<protein>
    <submittedName>
        <fullName evidence="1">Uncharacterized protein</fullName>
    </submittedName>
</protein>
<evidence type="ECO:0000313" key="1">
    <source>
        <dbReference type="EMBL" id="JAD28878.1"/>
    </source>
</evidence>
<reference evidence="1" key="1">
    <citation type="submission" date="2014-09" db="EMBL/GenBank/DDBJ databases">
        <authorList>
            <person name="Magalhaes I.L.F."/>
            <person name="Oliveira U."/>
            <person name="Santos F.R."/>
            <person name="Vidigal T.H.D.A."/>
            <person name="Brescovit A.D."/>
            <person name="Santos A.J."/>
        </authorList>
    </citation>
    <scope>NUCLEOTIDE SEQUENCE</scope>
    <source>
        <tissue evidence="1">Shoot tissue taken approximately 20 cm above the soil surface</tissue>
    </source>
</reference>
<name>A0A0A8YTW2_ARUDO</name>
<sequence>MRAKKLAGLELATVTAEESKRLVAAVNGEPAQDV</sequence>
<dbReference type="EMBL" id="GBRH01269017">
    <property type="protein sequence ID" value="JAD28878.1"/>
    <property type="molecule type" value="Transcribed_RNA"/>
</dbReference>
<reference evidence="1" key="2">
    <citation type="journal article" date="2015" name="Data Brief">
        <title>Shoot transcriptome of the giant reed, Arundo donax.</title>
        <authorList>
            <person name="Barrero R.A."/>
            <person name="Guerrero F.D."/>
            <person name="Moolhuijzen P."/>
            <person name="Goolsby J.A."/>
            <person name="Tidwell J."/>
            <person name="Bellgard S.E."/>
            <person name="Bellgard M.I."/>
        </authorList>
    </citation>
    <scope>NUCLEOTIDE SEQUENCE</scope>
    <source>
        <tissue evidence="1">Shoot tissue taken approximately 20 cm above the soil surface</tissue>
    </source>
</reference>
<organism evidence="1">
    <name type="scientific">Arundo donax</name>
    <name type="common">Giant reed</name>
    <name type="synonym">Donax arundinaceus</name>
    <dbReference type="NCBI Taxonomy" id="35708"/>
    <lineage>
        <taxon>Eukaryota</taxon>
        <taxon>Viridiplantae</taxon>
        <taxon>Streptophyta</taxon>
        <taxon>Embryophyta</taxon>
        <taxon>Tracheophyta</taxon>
        <taxon>Spermatophyta</taxon>
        <taxon>Magnoliopsida</taxon>
        <taxon>Liliopsida</taxon>
        <taxon>Poales</taxon>
        <taxon>Poaceae</taxon>
        <taxon>PACMAD clade</taxon>
        <taxon>Arundinoideae</taxon>
        <taxon>Arundineae</taxon>
        <taxon>Arundo</taxon>
    </lineage>
</organism>